<feature type="domain" description="TIP49 P-loop" evidence="2">
    <location>
        <begin position="2"/>
        <end position="132"/>
    </location>
</feature>
<dbReference type="SUPFAM" id="SSF50249">
    <property type="entry name" value="Nucleic acid-binding proteins"/>
    <property type="match status" value="1"/>
</dbReference>
<comment type="caution">
    <text evidence="3">The sequence shown here is derived from an EMBL/GenBank/DDBJ whole genome shotgun (WGS) entry which is preliminary data.</text>
</comment>
<dbReference type="InterPro" id="IPR010339">
    <property type="entry name" value="TIP49_P-loop"/>
</dbReference>
<dbReference type="GO" id="GO:0005524">
    <property type="term" value="F:ATP binding"/>
    <property type="evidence" value="ECO:0007669"/>
    <property type="project" value="UniProtKB-KW"/>
</dbReference>
<sequence length="132" mass="14834">MLAGSELYSLDMSKAEVFKKVIGVRIKEEAEVIEGEVVEVQFDRSALKTSNLTSKTTDMEMVYDFRAKMIEALGKKKVQSGDVIGIDKASGEITKLGMSFSRSRDYDAMGLQTKFVQCLEEELQKRKDIVHT</sequence>
<keyword evidence="1" id="KW-0547">Nucleotide-binding</keyword>
<reference evidence="3 4" key="1">
    <citation type="journal article" date="2014" name="Nat. Genet.">
        <title>Genome sequence of the hot pepper provides insights into the evolution of pungency in Capsicum species.</title>
        <authorList>
            <person name="Kim S."/>
            <person name="Park M."/>
            <person name="Yeom S.I."/>
            <person name="Kim Y.M."/>
            <person name="Lee J.M."/>
            <person name="Lee H.A."/>
            <person name="Seo E."/>
            <person name="Choi J."/>
            <person name="Cheong K."/>
            <person name="Kim K.T."/>
            <person name="Jung K."/>
            <person name="Lee G.W."/>
            <person name="Oh S.K."/>
            <person name="Bae C."/>
            <person name="Kim S.B."/>
            <person name="Lee H.Y."/>
            <person name="Kim S.Y."/>
            <person name="Kim M.S."/>
            <person name="Kang B.C."/>
            <person name="Jo Y.D."/>
            <person name="Yang H.B."/>
            <person name="Jeong H.J."/>
            <person name="Kang W.H."/>
            <person name="Kwon J.K."/>
            <person name="Shin C."/>
            <person name="Lim J.Y."/>
            <person name="Park J.H."/>
            <person name="Huh J.H."/>
            <person name="Kim J.S."/>
            <person name="Kim B.D."/>
            <person name="Cohen O."/>
            <person name="Paran I."/>
            <person name="Suh M.C."/>
            <person name="Lee S.B."/>
            <person name="Kim Y.K."/>
            <person name="Shin Y."/>
            <person name="Noh S.J."/>
            <person name="Park J."/>
            <person name="Seo Y.S."/>
            <person name="Kwon S.Y."/>
            <person name="Kim H.A."/>
            <person name="Park J.M."/>
            <person name="Kim H.J."/>
            <person name="Choi S.B."/>
            <person name="Bosland P.W."/>
            <person name="Reeves G."/>
            <person name="Jo S.H."/>
            <person name="Lee B.W."/>
            <person name="Cho H.T."/>
            <person name="Choi H.S."/>
            <person name="Lee M.S."/>
            <person name="Yu Y."/>
            <person name="Do Choi Y."/>
            <person name="Park B.S."/>
            <person name="van Deynze A."/>
            <person name="Ashrafi H."/>
            <person name="Hill T."/>
            <person name="Kim W.T."/>
            <person name="Pai H.S."/>
            <person name="Ahn H.K."/>
            <person name="Yeam I."/>
            <person name="Giovannoni J.J."/>
            <person name="Rose J.K."/>
            <person name="Sorensen I."/>
            <person name="Lee S.J."/>
            <person name="Kim R.W."/>
            <person name="Choi I.Y."/>
            <person name="Choi B.S."/>
            <person name="Lim J.S."/>
            <person name="Lee Y.H."/>
            <person name="Choi D."/>
        </authorList>
    </citation>
    <scope>NUCLEOTIDE SEQUENCE [LARGE SCALE GENOMIC DNA]</scope>
    <source>
        <strain evidence="4">cv. CM334</strain>
    </source>
</reference>
<keyword evidence="1" id="KW-0347">Helicase</keyword>
<evidence type="ECO:0000259" key="2">
    <source>
        <dbReference type="Pfam" id="PF06068"/>
    </source>
</evidence>
<dbReference type="Gene3D" id="2.40.50.360">
    <property type="entry name" value="RuvB-like helicase, domain II"/>
    <property type="match status" value="1"/>
</dbReference>
<dbReference type="Proteomes" id="UP000222542">
    <property type="component" value="Unassembled WGS sequence"/>
</dbReference>
<accession>A0A2G3AIE4</accession>
<organism evidence="3 4">
    <name type="scientific">Capsicum annuum</name>
    <name type="common">Capsicum pepper</name>
    <dbReference type="NCBI Taxonomy" id="4072"/>
    <lineage>
        <taxon>Eukaryota</taxon>
        <taxon>Viridiplantae</taxon>
        <taxon>Streptophyta</taxon>
        <taxon>Embryophyta</taxon>
        <taxon>Tracheophyta</taxon>
        <taxon>Spermatophyta</taxon>
        <taxon>Magnoliopsida</taxon>
        <taxon>eudicotyledons</taxon>
        <taxon>Gunneridae</taxon>
        <taxon>Pentapetalae</taxon>
        <taxon>asterids</taxon>
        <taxon>lamiids</taxon>
        <taxon>Solanales</taxon>
        <taxon>Solanaceae</taxon>
        <taxon>Solanoideae</taxon>
        <taxon>Capsiceae</taxon>
        <taxon>Capsicum</taxon>
    </lineage>
</organism>
<keyword evidence="4" id="KW-1185">Reference proteome</keyword>
<name>A0A2G3AIE4_CAPAN</name>
<gene>
    <name evidence="3" type="ORF">T459_01825</name>
</gene>
<protein>
    <recommendedName>
        <fullName evidence="1">RuvB-like helicase</fullName>
        <ecNumber evidence="1">3.6.4.12</ecNumber>
    </recommendedName>
</protein>
<reference evidence="3 4" key="2">
    <citation type="journal article" date="2017" name="Genome Biol.">
        <title>New reference genome sequences of hot pepper reveal the massive evolution of plant disease-resistance genes by retroduplication.</title>
        <authorList>
            <person name="Kim S."/>
            <person name="Park J."/>
            <person name="Yeom S.I."/>
            <person name="Kim Y.M."/>
            <person name="Seo E."/>
            <person name="Kim K.T."/>
            <person name="Kim M.S."/>
            <person name="Lee J.M."/>
            <person name="Cheong K."/>
            <person name="Shin H.S."/>
            <person name="Kim S.B."/>
            <person name="Han K."/>
            <person name="Lee J."/>
            <person name="Park M."/>
            <person name="Lee H.A."/>
            <person name="Lee H.Y."/>
            <person name="Lee Y."/>
            <person name="Oh S."/>
            <person name="Lee J.H."/>
            <person name="Choi E."/>
            <person name="Choi E."/>
            <person name="Lee S.E."/>
            <person name="Jeon J."/>
            <person name="Kim H."/>
            <person name="Choi G."/>
            <person name="Song H."/>
            <person name="Lee J."/>
            <person name="Lee S.C."/>
            <person name="Kwon J.K."/>
            <person name="Lee H.Y."/>
            <person name="Koo N."/>
            <person name="Hong Y."/>
            <person name="Kim R.W."/>
            <person name="Kang W.H."/>
            <person name="Huh J.H."/>
            <person name="Kang B.C."/>
            <person name="Yang T.J."/>
            <person name="Lee Y.H."/>
            <person name="Bennetzen J.L."/>
            <person name="Choi D."/>
        </authorList>
    </citation>
    <scope>NUCLEOTIDE SEQUENCE [LARGE SCALE GENOMIC DNA]</scope>
    <source>
        <strain evidence="4">cv. CM334</strain>
    </source>
</reference>
<dbReference type="GO" id="GO:0016887">
    <property type="term" value="F:ATP hydrolysis activity"/>
    <property type="evidence" value="ECO:0007669"/>
    <property type="project" value="RHEA"/>
</dbReference>
<dbReference type="AlphaFoldDB" id="A0A2G3AIE4"/>
<dbReference type="EMBL" id="AYRZ02000001">
    <property type="protein sequence ID" value="PHT93943.1"/>
    <property type="molecule type" value="Genomic_DNA"/>
</dbReference>
<dbReference type="FunFam" id="2.40.50.360:FF:000002">
    <property type="entry name" value="RuvB-like helicase"/>
    <property type="match status" value="1"/>
</dbReference>
<keyword evidence="1" id="KW-0539">Nucleus</keyword>
<evidence type="ECO:0000313" key="4">
    <source>
        <dbReference type="Proteomes" id="UP000222542"/>
    </source>
</evidence>
<comment type="catalytic activity">
    <reaction evidence="1">
        <text>ATP + H2O = ADP + phosphate + H(+)</text>
        <dbReference type="Rhea" id="RHEA:13065"/>
        <dbReference type="ChEBI" id="CHEBI:15377"/>
        <dbReference type="ChEBI" id="CHEBI:15378"/>
        <dbReference type="ChEBI" id="CHEBI:30616"/>
        <dbReference type="ChEBI" id="CHEBI:43474"/>
        <dbReference type="ChEBI" id="CHEBI:456216"/>
        <dbReference type="EC" id="3.6.4.12"/>
    </reaction>
</comment>
<keyword evidence="1" id="KW-0378">Hydrolase</keyword>
<keyword evidence="1" id="KW-0067">ATP-binding</keyword>
<keyword evidence="1" id="KW-0804">Transcription</keyword>
<dbReference type="GO" id="GO:0003678">
    <property type="term" value="F:DNA helicase activity"/>
    <property type="evidence" value="ECO:0007669"/>
    <property type="project" value="UniProtKB-EC"/>
</dbReference>
<dbReference type="Gramene" id="PHT93943">
    <property type="protein sequence ID" value="PHT93943"/>
    <property type="gene ID" value="T459_01825"/>
</dbReference>
<proteinExistence type="inferred from homology"/>
<keyword evidence="1" id="KW-0805">Transcription regulation</keyword>
<dbReference type="InterPro" id="IPR042487">
    <property type="entry name" value="RuvBL1/2_DNA/RNA_bd_dom"/>
</dbReference>
<evidence type="ECO:0000313" key="3">
    <source>
        <dbReference type="EMBL" id="PHT93943.1"/>
    </source>
</evidence>
<dbReference type="InterPro" id="IPR027238">
    <property type="entry name" value="RuvB-like"/>
</dbReference>
<dbReference type="EC" id="3.6.4.12" evidence="1"/>
<dbReference type="InterPro" id="IPR012340">
    <property type="entry name" value="NA-bd_OB-fold"/>
</dbReference>
<dbReference type="PANTHER" id="PTHR11093">
    <property type="entry name" value="RUVB-RELATED REPTIN AND PONTIN"/>
    <property type="match status" value="1"/>
</dbReference>
<dbReference type="SMR" id="A0A2G3AIE4"/>
<comment type="similarity">
    <text evidence="1">Belongs to the RuvB family.</text>
</comment>
<dbReference type="Pfam" id="PF06068">
    <property type="entry name" value="TIP49"/>
    <property type="match status" value="1"/>
</dbReference>
<dbReference type="STRING" id="4072.A0A2G3AIE4"/>
<evidence type="ECO:0000256" key="1">
    <source>
        <dbReference type="RuleBase" id="RU363048"/>
    </source>
</evidence>